<reference evidence="1 2" key="1">
    <citation type="journal article" date="2009" name="Appl. Environ. Microbiol.">
        <title>Rhizobium sp. strain NGR234 possesses a remarkable number of secretion systems.</title>
        <authorList>
            <person name="Schmeisser C."/>
            <person name="Liesegang H."/>
            <person name="Krysciak D."/>
            <person name="Bakkou N."/>
            <person name="Le Quere A."/>
            <person name="Wollherr A."/>
            <person name="Heinemeyer I."/>
            <person name="Morgenstern B."/>
            <person name="Pommerening-Roeser A."/>
            <person name="Flores M."/>
            <person name="Palacios R."/>
            <person name="Brenner S."/>
            <person name="Gottschalk G."/>
            <person name="Schmitz R.A."/>
            <person name="Broughton W.J."/>
            <person name="Perret X."/>
            <person name="Strittmatter A.W."/>
            <person name="Streit W.R."/>
        </authorList>
    </citation>
    <scope>NUCLEOTIDE SEQUENCE [LARGE SCALE GENOMIC DNA]</scope>
    <source>
        <strain evidence="2">NBRC 101917 / NGR234</strain>
    </source>
</reference>
<evidence type="ECO:0000313" key="1">
    <source>
        <dbReference type="EMBL" id="ACP25371.1"/>
    </source>
</evidence>
<sequence>MAEKIGGLIRQRPSQVLDRRTVFSAPAARLVPCLGEFAQFFLQLQNVPIRITHDGVFDRVGSRCLLESVVQIVQHGFPLFVFLFCSSSARMSTVFSGKAALASSGFFWAQRFPT</sequence>
<dbReference type="STRING" id="394.NGR_c16050"/>
<protein>
    <submittedName>
        <fullName evidence="1">Uncharacterized protein</fullName>
    </submittedName>
</protein>
<keyword evidence="2" id="KW-1185">Reference proteome</keyword>
<dbReference type="Proteomes" id="UP000001054">
    <property type="component" value="Chromosome"/>
</dbReference>
<accession>C3MD52</accession>
<evidence type="ECO:0000313" key="2">
    <source>
        <dbReference type="Proteomes" id="UP000001054"/>
    </source>
</evidence>
<organism evidence="1 2">
    <name type="scientific">Sinorhizobium fredii (strain NBRC 101917 / NGR234)</name>
    <dbReference type="NCBI Taxonomy" id="394"/>
    <lineage>
        <taxon>Bacteria</taxon>
        <taxon>Pseudomonadati</taxon>
        <taxon>Pseudomonadota</taxon>
        <taxon>Alphaproteobacteria</taxon>
        <taxon>Hyphomicrobiales</taxon>
        <taxon>Rhizobiaceae</taxon>
        <taxon>Sinorhizobium/Ensifer group</taxon>
        <taxon>Sinorhizobium</taxon>
    </lineage>
</organism>
<dbReference type="EMBL" id="CP001389">
    <property type="protein sequence ID" value="ACP25371.1"/>
    <property type="molecule type" value="Genomic_DNA"/>
</dbReference>
<proteinExistence type="predicted"/>
<dbReference type="HOGENOM" id="CLU_2119145_0_0_5"/>
<dbReference type="KEGG" id="rhi:NGR_c16050"/>
<name>C3MD52_SINFN</name>
<gene>
    <name evidence="1" type="ordered locus">NGR_c16050</name>
</gene>
<dbReference type="AlphaFoldDB" id="C3MD52"/>